<protein>
    <recommendedName>
        <fullName evidence="4">Hsp70 family chaperone</fullName>
    </recommendedName>
</protein>
<feature type="region of interest" description="Disordered" evidence="1">
    <location>
        <begin position="627"/>
        <end position="655"/>
    </location>
</feature>
<dbReference type="OrthoDB" id="2394218at2759"/>
<dbReference type="Proteomes" id="UP000190776">
    <property type="component" value="Unassembled WGS sequence"/>
</dbReference>
<reference evidence="2 3" key="1">
    <citation type="submission" date="2017-01" db="EMBL/GenBank/DDBJ databases">
        <title>Draft genome sequence of Diplodia seriata F98.1, a fungal species involved in grapevine trunk diseases.</title>
        <authorList>
            <person name="Robert-Siegwald G."/>
            <person name="Vallet J."/>
            <person name="Abou-Mansour E."/>
            <person name="Xu J."/>
            <person name="Rey P."/>
            <person name="Bertsch C."/>
            <person name="Rego C."/>
            <person name="Larignon P."/>
            <person name="Fontaine F."/>
            <person name="Lebrun M.-H."/>
        </authorList>
    </citation>
    <scope>NUCLEOTIDE SEQUENCE [LARGE SCALE GENOMIC DNA]</scope>
    <source>
        <strain evidence="2 3">F98.1</strain>
    </source>
</reference>
<evidence type="ECO:0000256" key="1">
    <source>
        <dbReference type="SAM" id="MobiDB-lite"/>
    </source>
</evidence>
<feature type="compositionally biased region" description="Basic and acidic residues" evidence="1">
    <location>
        <begin position="640"/>
        <end position="649"/>
    </location>
</feature>
<dbReference type="SUPFAM" id="SSF53067">
    <property type="entry name" value="Actin-like ATPase domain"/>
    <property type="match status" value="1"/>
</dbReference>
<dbReference type="STRING" id="420778.A0A1S8BCP5"/>
<dbReference type="InterPro" id="IPR043129">
    <property type="entry name" value="ATPase_NBD"/>
</dbReference>
<dbReference type="PANTHER" id="PTHR42749">
    <property type="entry name" value="CELL SHAPE-DETERMINING PROTEIN MREB"/>
    <property type="match status" value="1"/>
</dbReference>
<gene>
    <name evidence="2" type="ORF">BK809_0000847</name>
</gene>
<name>A0A1S8BCP5_9PEZI</name>
<dbReference type="Gene3D" id="3.30.420.40">
    <property type="match status" value="2"/>
</dbReference>
<evidence type="ECO:0000313" key="3">
    <source>
        <dbReference type="Proteomes" id="UP000190776"/>
    </source>
</evidence>
<dbReference type="Gene3D" id="3.90.640.10">
    <property type="entry name" value="Actin, Chain A, domain 4"/>
    <property type="match status" value="1"/>
</dbReference>
<dbReference type="EMBL" id="MSZU01000086">
    <property type="protein sequence ID" value="OMP85093.1"/>
    <property type="molecule type" value="Genomic_DNA"/>
</dbReference>
<organism evidence="2 3">
    <name type="scientific">Diplodia seriata</name>
    <dbReference type="NCBI Taxonomy" id="420778"/>
    <lineage>
        <taxon>Eukaryota</taxon>
        <taxon>Fungi</taxon>
        <taxon>Dikarya</taxon>
        <taxon>Ascomycota</taxon>
        <taxon>Pezizomycotina</taxon>
        <taxon>Dothideomycetes</taxon>
        <taxon>Dothideomycetes incertae sedis</taxon>
        <taxon>Botryosphaeriales</taxon>
        <taxon>Botryosphaeriaceae</taxon>
        <taxon>Diplodia</taxon>
    </lineage>
</organism>
<dbReference type="AlphaFoldDB" id="A0A1S8BCP5"/>
<accession>A0A1S8BCP5</accession>
<comment type="caution">
    <text evidence="2">The sequence shown here is derived from an EMBL/GenBank/DDBJ whole genome shotgun (WGS) entry which is preliminary data.</text>
</comment>
<dbReference type="CDD" id="cd10170">
    <property type="entry name" value="ASKHA_NBD_HSP70"/>
    <property type="match status" value="1"/>
</dbReference>
<evidence type="ECO:0008006" key="4">
    <source>
        <dbReference type="Google" id="ProtNLM"/>
    </source>
</evidence>
<dbReference type="PANTHER" id="PTHR42749:SF1">
    <property type="entry name" value="CELL SHAPE-DETERMINING PROTEIN MREB"/>
    <property type="match status" value="1"/>
</dbReference>
<sequence>MEFTSWKPDVVVGIDFGMTFTGIAYSKAPEWAKPTTIQQWPGKLSSELTNKVQTAIALDRHSMAPLGWGFQCEEIRKQSQHSPNVQIEEFFKLHIDPEYRDSHESAPSPTDAQTWFAHFMRRVYVFIQDYFDGRVPRWRQNRVEFAFSVPTTWKNPAMIAHIRGILRDVGFCDNANQRVNISLTEAEAAAVYAASQQYSPDDVILVCDAGGGTTDVNILKITSAGRRIELTPLSHVEGMAVGSALIDWRMSVIIQQRLELVKHQLRGRPYECAEEMIRGRFESFKCDFGSEASEMDEIPLPITGMEPGLNVPGSAIRNSSMIIKKDELQHLFDEQVEKILRLIDRQLEKLEQTHPQEVVSYLIVSGGLGSSPYLRRRLREHYRLGAGHHLNNVDDLQILLAPHPQLAVCHGLVMNRVQEIVSESAMYTTRCCRASYGILCREKYDARRHAGEDVVIDPYDKKKWVDGQIHWVVKKGDPITVARGIHHPYRLKRAAGTELEPWRTQIVMSLLPPNSLPRSFKQQQPQQRRQPQHGVGIGVTKLCTIESTLMHADMVRHDSARWYHYLFCCLGGVKNHAYWLAEFQMHILIEPVDLKFELRSRNGERLAKRGQEGGGGVAVKWEALPEERPADGGVDGWAGDGERERREEWAGVYRA</sequence>
<evidence type="ECO:0000313" key="2">
    <source>
        <dbReference type="EMBL" id="OMP85093.1"/>
    </source>
</evidence>
<proteinExistence type="predicted"/>